<dbReference type="Pfam" id="PF17782">
    <property type="entry name" value="WHD_DprA"/>
    <property type="match status" value="1"/>
</dbReference>
<proteinExistence type="inferred from homology"/>
<dbReference type="SUPFAM" id="SSF47781">
    <property type="entry name" value="RuvA domain 2-like"/>
    <property type="match status" value="1"/>
</dbReference>
<reference evidence="4" key="1">
    <citation type="submission" date="2018-05" db="EMBL/GenBank/DDBJ databases">
        <authorList>
            <person name="Lanie J.A."/>
            <person name="Ng W.-L."/>
            <person name="Kazmierczak K.M."/>
            <person name="Andrzejewski T.M."/>
            <person name="Davidsen T.M."/>
            <person name="Wayne K.J."/>
            <person name="Tettelin H."/>
            <person name="Glass J.I."/>
            <person name="Rusch D."/>
            <person name="Podicherti R."/>
            <person name="Tsui H.-C.T."/>
            <person name="Winkler M.E."/>
        </authorList>
    </citation>
    <scope>NUCLEOTIDE SEQUENCE</scope>
</reference>
<sequence length="363" mass="38920">MNPREALVALNLLPDIGPVRVRNLLDKFGSATEILKAPEGALVTVDKVGPKAAATIANWNKAIDLEAELTRIGKFGCTIITMDDETYPELLREIYDPPIVLYVKGELKPEDRHAIAMVGTRQSTLYGRQSAERLSRQLAASGVTVVSGGARGIDSVSHEGALKGGGRTIAVLGTGLDIVYPAENFELFQRIAGQGAVITQVPFGRKGSKQSFPIRNRIVAGMTQGTIVVEANRKSGALITASLAAEGGRTVFAVPGRIDSPRSAGCHDLIKQGAQLCESAEDVLAEFAMINSAGQPDEKAGPMPSLSPAEQSVYNVLTHEEKQQDEIIRRSKVPAAQVSVALLQLEMKQLVRQHPGRLFSRAR</sequence>
<comment type="similarity">
    <text evidence="1">Belongs to the DprA/Smf family.</text>
</comment>
<feature type="domain" description="DprA winged helix" evidence="3">
    <location>
        <begin position="299"/>
        <end position="356"/>
    </location>
</feature>
<gene>
    <name evidence="4" type="ORF">METZ01_LOCUS194952</name>
</gene>
<dbReference type="Pfam" id="PF02481">
    <property type="entry name" value="DNA_processg_A"/>
    <property type="match status" value="1"/>
</dbReference>
<evidence type="ECO:0000259" key="2">
    <source>
        <dbReference type="Pfam" id="PF02481"/>
    </source>
</evidence>
<dbReference type="InterPro" id="IPR010994">
    <property type="entry name" value="RuvA_2-like"/>
</dbReference>
<dbReference type="InterPro" id="IPR003488">
    <property type="entry name" value="DprA"/>
</dbReference>
<dbReference type="Gene3D" id="1.10.10.10">
    <property type="entry name" value="Winged helix-like DNA-binding domain superfamily/Winged helix DNA-binding domain"/>
    <property type="match status" value="1"/>
</dbReference>
<dbReference type="InterPro" id="IPR041614">
    <property type="entry name" value="DprA_WH"/>
</dbReference>
<organism evidence="4">
    <name type="scientific">marine metagenome</name>
    <dbReference type="NCBI Taxonomy" id="408172"/>
    <lineage>
        <taxon>unclassified sequences</taxon>
        <taxon>metagenomes</taxon>
        <taxon>ecological metagenomes</taxon>
    </lineage>
</organism>
<evidence type="ECO:0000259" key="3">
    <source>
        <dbReference type="Pfam" id="PF17782"/>
    </source>
</evidence>
<dbReference type="SUPFAM" id="SSF102405">
    <property type="entry name" value="MCP/YpsA-like"/>
    <property type="match status" value="1"/>
</dbReference>
<dbReference type="InterPro" id="IPR036388">
    <property type="entry name" value="WH-like_DNA-bd_sf"/>
</dbReference>
<name>A0A382DUN5_9ZZZZ</name>
<dbReference type="PANTHER" id="PTHR43022:SF1">
    <property type="entry name" value="PROTEIN SMF"/>
    <property type="match status" value="1"/>
</dbReference>
<protein>
    <submittedName>
        <fullName evidence="4">Uncharacterized protein</fullName>
    </submittedName>
</protein>
<evidence type="ECO:0000256" key="1">
    <source>
        <dbReference type="ARBA" id="ARBA00006525"/>
    </source>
</evidence>
<dbReference type="NCBIfam" id="TIGR00732">
    <property type="entry name" value="dprA"/>
    <property type="match status" value="1"/>
</dbReference>
<evidence type="ECO:0000313" key="4">
    <source>
        <dbReference type="EMBL" id="SVB42098.1"/>
    </source>
</evidence>
<feature type="domain" description="Smf/DprA SLOG" evidence="2">
    <location>
        <begin position="79"/>
        <end position="287"/>
    </location>
</feature>
<dbReference type="PANTHER" id="PTHR43022">
    <property type="entry name" value="PROTEIN SMF"/>
    <property type="match status" value="1"/>
</dbReference>
<dbReference type="InterPro" id="IPR057666">
    <property type="entry name" value="DrpA_SLOG"/>
</dbReference>
<dbReference type="Gene3D" id="3.40.50.450">
    <property type="match status" value="1"/>
</dbReference>
<dbReference type="GO" id="GO:0009294">
    <property type="term" value="P:DNA-mediated transformation"/>
    <property type="evidence" value="ECO:0007669"/>
    <property type="project" value="InterPro"/>
</dbReference>
<dbReference type="AlphaFoldDB" id="A0A382DUN5"/>
<accession>A0A382DUN5</accession>
<dbReference type="EMBL" id="UINC01041181">
    <property type="protein sequence ID" value="SVB42098.1"/>
    <property type="molecule type" value="Genomic_DNA"/>
</dbReference>